<dbReference type="PANTHER" id="PTHR40254">
    <property type="entry name" value="BLR0577 PROTEIN"/>
    <property type="match status" value="1"/>
</dbReference>
<comment type="caution">
    <text evidence="1">The sequence shown here is derived from an EMBL/GenBank/DDBJ whole genome shotgun (WGS) entry which is preliminary data.</text>
</comment>
<dbReference type="InterPro" id="IPR052189">
    <property type="entry name" value="L-asp_N-monooxygenase_NS-form"/>
</dbReference>
<dbReference type="EMBL" id="MIPT01000001">
    <property type="protein sequence ID" value="OHT19350.1"/>
    <property type="molecule type" value="Genomic_DNA"/>
</dbReference>
<evidence type="ECO:0008006" key="3">
    <source>
        <dbReference type="Google" id="ProtNLM"/>
    </source>
</evidence>
<dbReference type="PANTHER" id="PTHR40254:SF1">
    <property type="entry name" value="BLR0577 PROTEIN"/>
    <property type="match status" value="1"/>
</dbReference>
<name>A0A1S1HFR1_9SPHN</name>
<organism evidence="1 2">
    <name type="scientific">Edaphosphingomonas haloaromaticamans</name>
    <dbReference type="NCBI Taxonomy" id="653954"/>
    <lineage>
        <taxon>Bacteria</taxon>
        <taxon>Pseudomonadati</taxon>
        <taxon>Pseudomonadota</taxon>
        <taxon>Alphaproteobacteria</taxon>
        <taxon>Sphingomonadales</taxon>
        <taxon>Rhizorhabdaceae</taxon>
        <taxon>Edaphosphingomonas</taxon>
    </lineage>
</organism>
<dbReference type="Proteomes" id="UP000179467">
    <property type="component" value="Unassembled WGS sequence"/>
</dbReference>
<dbReference type="RefSeq" id="WP_070933244.1">
    <property type="nucleotide sequence ID" value="NZ_MIPT01000001.1"/>
</dbReference>
<protein>
    <recommendedName>
        <fullName evidence="3">FAD dependent oxidoreductase</fullName>
    </recommendedName>
</protein>
<proteinExistence type="predicted"/>
<reference evidence="1 2" key="1">
    <citation type="submission" date="2016-09" db="EMBL/GenBank/DDBJ databases">
        <title>Metabolic pathway, cell adaptation mechanisms and a novel monoxygenase revealed through proteogenomic-transcription analysis of a Sphingomonas haloaromaticamans strain degrading the fungicide ortho-phenylphenol.</title>
        <authorList>
            <person name="Perruchon C."/>
            <person name="Papadopoulou E.S."/>
            <person name="Rousidou C."/>
            <person name="Vasileiadis S."/>
            <person name="Tanou G."/>
            <person name="Amoutzias G."/>
            <person name="Molassiotis A."/>
            <person name="Karpouzas D.G."/>
        </authorList>
    </citation>
    <scope>NUCLEOTIDE SEQUENCE [LARGE SCALE GENOMIC DNA]</scope>
    <source>
        <strain evidence="1 2">P3</strain>
    </source>
</reference>
<evidence type="ECO:0000313" key="2">
    <source>
        <dbReference type="Proteomes" id="UP000179467"/>
    </source>
</evidence>
<dbReference type="AlphaFoldDB" id="A0A1S1HFR1"/>
<evidence type="ECO:0000313" key="1">
    <source>
        <dbReference type="EMBL" id="OHT19350.1"/>
    </source>
</evidence>
<accession>A0A1S1HFR1</accession>
<gene>
    <name evidence="1" type="ORF">BHE75_01335</name>
</gene>
<keyword evidence="2" id="KW-1185">Reference proteome</keyword>
<sequence length="116" mass="12836">MDWRPRGAKATETLLARRVVNCSGPLIDLDRTEEPLLANLRARGVIRPDPSHIGLDVDPQARVIGRSGRADPRLFALGPLTRGAFWEVVAVPDIRVQTWNLARRLSNAHWIGGEGL</sequence>